<comment type="caution">
    <text evidence="3">The sequence shown here is derived from an EMBL/GenBank/DDBJ whole genome shotgun (WGS) entry which is preliminary data.</text>
</comment>
<evidence type="ECO:0000313" key="4">
    <source>
        <dbReference type="Proteomes" id="UP000619265"/>
    </source>
</evidence>
<dbReference type="EMBL" id="LIHL02000016">
    <property type="protein sequence ID" value="KAF5443489.1"/>
    <property type="molecule type" value="Genomic_DNA"/>
</dbReference>
<dbReference type="EMBL" id="LIHL02000016">
    <property type="protein sequence ID" value="KAF5443490.1"/>
    <property type="molecule type" value="Genomic_DNA"/>
</dbReference>
<evidence type="ECO:0000259" key="2">
    <source>
        <dbReference type="Pfam" id="PF13952"/>
    </source>
</evidence>
<proteinExistence type="predicted"/>
<dbReference type="Proteomes" id="UP000619265">
    <property type="component" value="Unassembled WGS sequence"/>
</dbReference>
<dbReference type="Gramene" id="Jr16_13450_p2">
    <property type="protein sequence ID" value="cds.Jr16_13450_p2"/>
    <property type="gene ID" value="Jr16_13450"/>
</dbReference>
<feature type="region of interest" description="Disordered" evidence="1">
    <location>
        <begin position="134"/>
        <end position="197"/>
    </location>
</feature>
<evidence type="ECO:0000313" key="3">
    <source>
        <dbReference type="EMBL" id="KAF5443489.1"/>
    </source>
</evidence>
<feature type="compositionally biased region" description="Acidic residues" evidence="1">
    <location>
        <begin position="134"/>
        <end position="151"/>
    </location>
</feature>
<dbReference type="Gramene" id="Jr16_13460_p2">
    <property type="protein sequence ID" value="cds.Jr16_13460_p2"/>
    <property type="gene ID" value="Jr16_13460"/>
</dbReference>
<reference evidence="3" key="1">
    <citation type="submission" date="2015-10" db="EMBL/GenBank/DDBJ databases">
        <authorList>
            <person name="Martinez-Garcia P.J."/>
            <person name="Crepeau M.W."/>
            <person name="Puiu D."/>
            <person name="Gonzalez-Ibeas D."/>
            <person name="Whalen J."/>
            <person name="Stevens K."/>
            <person name="Paul R."/>
            <person name="Butterfield T."/>
            <person name="Britton M."/>
            <person name="Reagan R."/>
            <person name="Chakraborty S."/>
            <person name="Walawage S.L."/>
            <person name="Vasquez-Gross H.A."/>
            <person name="Cardeno C."/>
            <person name="Famula R."/>
            <person name="Pratt K."/>
            <person name="Kuruganti S."/>
            <person name="Aradhya M.K."/>
            <person name="Leslie C.A."/>
            <person name="Dandekar A.M."/>
            <person name="Salzberg S.L."/>
            <person name="Wegrzyn J.L."/>
            <person name="Langley C.H."/>
            <person name="Neale D.B."/>
        </authorList>
    </citation>
    <scope>NUCLEOTIDE SEQUENCE</scope>
    <source>
        <tissue evidence="3">Leaves</tissue>
    </source>
</reference>
<accession>A0A833TXX8</accession>
<sequence>MNGIRFHTKERERHRRTQNSGVVVHGEQQGSHVDFYGVLHDIIELRYMGWRKVYLFQCAWYDIGDPRRGIRVRDKLTVVNTARQWYKDEPFVLASQASQVFYLNDPILGGSWQVVHKITSRNVYNIHASRAVEDGMDDDETSDGDSDDEVDNNTNNYPPILESGPTMPEPLNREDSEHLFVDPASISGPEPMQSVDREFDIDDVLSDDDLSLKDVCADDNSGSEAENQLNEEADDDF</sequence>
<dbReference type="PANTHER" id="PTHR48258">
    <property type="entry name" value="DUF4218 DOMAIN-CONTAINING PROTEIN-RELATED"/>
    <property type="match status" value="1"/>
</dbReference>
<feature type="domain" description="DUF4216" evidence="2">
    <location>
        <begin position="43"/>
        <end position="115"/>
    </location>
</feature>
<reference evidence="3" key="2">
    <citation type="submission" date="2020-03" db="EMBL/GenBank/DDBJ databases">
        <title>Walnut 2.0.</title>
        <authorList>
            <person name="Marrano A."/>
            <person name="Britton M."/>
            <person name="Zimin A.V."/>
            <person name="Zaini P.A."/>
            <person name="Workman R."/>
            <person name="Puiu D."/>
            <person name="Bianco L."/>
            <person name="Allen B.J."/>
            <person name="Troggio M."/>
            <person name="Leslie C.A."/>
            <person name="Timp W."/>
            <person name="Dendekar A."/>
            <person name="Salzberg S.L."/>
            <person name="Neale D.B."/>
        </authorList>
    </citation>
    <scope>NUCLEOTIDE SEQUENCE</scope>
    <source>
        <tissue evidence="3">Leaves</tissue>
    </source>
</reference>
<dbReference type="AlphaFoldDB" id="A0A833TXX8"/>
<gene>
    <name evidence="3" type="ORF">F2P56_036043</name>
</gene>
<feature type="compositionally biased region" description="Basic and acidic residues" evidence="1">
    <location>
        <begin position="171"/>
        <end position="180"/>
    </location>
</feature>
<organism evidence="3 4">
    <name type="scientific">Juglans regia</name>
    <name type="common">English walnut</name>
    <dbReference type="NCBI Taxonomy" id="51240"/>
    <lineage>
        <taxon>Eukaryota</taxon>
        <taxon>Viridiplantae</taxon>
        <taxon>Streptophyta</taxon>
        <taxon>Embryophyta</taxon>
        <taxon>Tracheophyta</taxon>
        <taxon>Spermatophyta</taxon>
        <taxon>Magnoliopsida</taxon>
        <taxon>eudicotyledons</taxon>
        <taxon>Gunneridae</taxon>
        <taxon>Pentapetalae</taxon>
        <taxon>rosids</taxon>
        <taxon>fabids</taxon>
        <taxon>Fagales</taxon>
        <taxon>Juglandaceae</taxon>
        <taxon>Juglans</taxon>
    </lineage>
</organism>
<protein>
    <recommendedName>
        <fullName evidence="2">DUF4216 domain-containing protein</fullName>
    </recommendedName>
</protein>
<feature type="region of interest" description="Disordered" evidence="1">
    <location>
        <begin position="213"/>
        <end position="237"/>
    </location>
</feature>
<dbReference type="PANTHER" id="PTHR48258:SF6">
    <property type="entry name" value="LEUCINE-RICH REPEAT DOMAIN, L DOMAIN-CONTAINING PROTEIN"/>
    <property type="match status" value="1"/>
</dbReference>
<name>A0A833TXX8_JUGRE</name>
<dbReference type="Pfam" id="PF13952">
    <property type="entry name" value="DUF4216"/>
    <property type="match status" value="1"/>
</dbReference>
<dbReference type="InterPro" id="IPR025312">
    <property type="entry name" value="DUF4216"/>
</dbReference>
<evidence type="ECO:0000256" key="1">
    <source>
        <dbReference type="SAM" id="MobiDB-lite"/>
    </source>
</evidence>